<dbReference type="EMBL" id="MU970103">
    <property type="protein sequence ID" value="KAK9321248.1"/>
    <property type="molecule type" value="Genomic_DNA"/>
</dbReference>
<dbReference type="Proteomes" id="UP001489719">
    <property type="component" value="Unassembled WGS sequence"/>
</dbReference>
<protein>
    <submittedName>
        <fullName evidence="1">Uncharacterized protein</fullName>
    </submittedName>
</protein>
<keyword evidence="2" id="KW-1185">Reference proteome</keyword>
<reference evidence="2" key="1">
    <citation type="journal article" date="2024" name="Front. Bioeng. Biotechnol.">
        <title>Genome-scale model development and genomic sequencing of the oleaginous clade Lipomyces.</title>
        <authorList>
            <person name="Czajka J.J."/>
            <person name="Han Y."/>
            <person name="Kim J."/>
            <person name="Mondo S.J."/>
            <person name="Hofstad B.A."/>
            <person name="Robles A."/>
            <person name="Haridas S."/>
            <person name="Riley R."/>
            <person name="LaButti K."/>
            <person name="Pangilinan J."/>
            <person name="Andreopoulos W."/>
            <person name="Lipzen A."/>
            <person name="Yan J."/>
            <person name="Wang M."/>
            <person name="Ng V."/>
            <person name="Grigoriev I.V."/>
            <person name="Spatafora J.W."/>
            <person name="Magnuson J.K."/>
            <person name="Baker S.E."/>
            <person name="Pomraning K.R."/>
        </authorList>
    </citation>
    <scope>NUCLEOTIDE SEQUENCE [LARGE SCALE GENOMIC DNA]</scope>
    <source>
        <strain evidence="2">CBS 10300</strain>
    </source>
</reference>
<gene>
    <name evidence="1" type="ORF">V1517DRAFT_353868</name>
</gene>
<proteinExistence type="predicted"/>
<sequence>MKAHYEGFNFSPNLTVVRSPGNNEYGSKRSSGPNGLYGIGSSQGDGFGLMSFSTEQTASFNISEFYVTILNLSDPTFAPTQSASLHLWLNRGPSVTLSIPAGVEMYKITATAAGGDNFADIHAVSFQAFFSDSSSPAGIIIDGIEFVRPHYPGLSESCMDGIRTLTFDDINTSCGKGNISAPAAYDDFRLHYPESPYEEPSPWNVVAASLFPANSSEALVADGSRNILYGTTGTNGPFGLPGIFSFGKPTDSLLIDEQQSLKSNGDFDFDLISMRLGMGSIDTVLNAFEFEVTLDGYDKCGNHVAQMVRQFVPFPGTGGTVTHFTAGMFAELNFVGLRKVQISCVSPTLAPVGEPVIYALPFWIDSVEYRRYGLEDSCPDNDFDDQ</sequence>
<accession>A0ACC3TM93</accession>
<evidence type="ECO:0000313" key="1">
    <source>
        <dbReference type="EMBL" id="KAK9321248.1"/>
    </source>
</evidence>
<comment type="caution">
    <text evidence="1">The sequence shown here is derived from an EMBL/GenBank/DDBJ whole genome shotgun (WGS) entry which is preliminary data.</text>
</comment>
<name>A0ACC3TM93_9ASCO</name>
<evidence type="ECO:0000313" key="2">
    <source>
        <dbReference type="Proteomes" id="UP001489719"/>
    </source>
</evidence>
<organism evidence="1 2">
    <name type="scientific">Lipomyces orientalis</name>
    <dbReference type="NCBI Taxonomy" id="1233043"/>
    <lineage>
        <taxon>Eukaryota</taxon>
        <taxon>Fungi</taxon>
        <taxon>Dikarya</taxon>
        <taxon>Ascomycota</taxon>
        <taxon>Saccharomycotina</taxon>
        <taxon>Lipomycetes</taxon>
        <taxon>Lipomycetales</taxon>
        <taxon>Lipomycetaceae</taxon>
        <taxon>Lipomyces</taxon>
    </lineage>
</organism>